<evidence type="ECO:0000313" key="1">
    <source>
        <dbReference type="EMBL" id="VYS51914.1"/>
    </source>
</evidence>
<protein>
    <submittedName>
        <fullName evidence="1">Uncharacterized protein</fullName>
    </submittedName>
</protein>
<proteinExistence type="predicted"/>
<gene>
    <name evidence="1" type="ORF">AN1_LOCUS7379</name>
</gene>
<reference evidence="1 2" key="1">
    <citation type="submission" date="2019-11" db="EMBL/GenBank/DDBJ databases">
        <authorList>
            <person name="Jiao W.-B."/>
            <person name="Schneeberger K."/>
        </authorList>
    </citation>
    <scope>NUCLEOTIDE SEQUENCE [LARGE SCALE GENOMIC DNA]</scope>
    <source>
        <strain evidence="2">cv. An-1</strain>
    </source>
</reference>
<dbReference type="AlphaFoldDB" id="A0A654ERK3"/>
<evidence type="ECO:0000313" key="2">
    <source>
        <dbReference type="Proteomes" id="UP000426265"/>
    </source>
</evidence>
<name>A0A654ERK3_ARATH</name>
<dbReference type="Proteomes" id="UP000426265">
    <property type="component" value="Unassembled WGS sequence"/>
</dbReference>
<sequence length="177" mass="21286">MIKWFRLVHGVFSFKERTFPAKARRYWRRNVAGVYPVRSMPGVCLPSVNSSGGCVSQFSRRKKCRPKPTWPWNRDLKVMLSFSSYESVVRLKRLWSLMLSNKEKRRKNKIKEVEFPWRNRGHQSSNFKTTTPLARFLKWNLLIIFGPKFKYSLVLFAWMEEDGHIFYRNAQKENWQC</sequence>
<organism evidence="1 2">
    <name type="scientific">Arabidopsis thaliana</name>
    <name type="common">Mouse-ear cress</name>
    <dbReference type="NCBI Taxonomy" id="3702"/>
    <lineage>
        <taxon>Eukaryota</taxon>
        <taxon>Viridiplantae</taxon>
        <taxon>Streptophyta</taxon>
        <taxon>Embryophyta</taxon>
        <taxon>Tracheophyta</taxon>
        <taxon>Spermatophyta</taxon>
        <taxon>Magnoliopsida</taxon>
        <taxon>eudicotyledons</taxon>
        <taxon>Gunneridae</taxon>
        <taxon>Pentapetalae</taxon>
        <taxon>rosids</taxon>
        <taxon>malvids</taxon>
        <taxon>Brassicales</taxon>
        <taxon>Brassicaceae</taxon>
        <taxon>Camelineae</taxon>
        <taxon>Arabidopsis</taxon>
    </lineage>
</organism>
<dbReference type="EMBL" id="CACRSJ010000105">
    <property type="protein sequence ID" value="VYS51914.1"/>
    <property type="molecule type" value="Genomic_DNA"/>
</dbReference>
<accession>A0A654ERK3</accession>